<dbReference type="KEGG" id="ssck:SPSK_01308"/>
<gene>
    <name evidence="2" type="ORF">SPSK_01308</name>
</gene>
<accession>A0A0F2LV76</accession>
<feature type="compositionally biased region" description="Basic and acidic residues" evidence="1">
    <location>
        <begin position="28"/>
        <end position="44"/>
    </location>
</feature>
<sequence length="118" mass="13086">MLMLPEYQLLLRAGTTKRQLVQMTANHAGRDCEREISDSKRRGDGSQSEPAAQGGKRRTVAVWFSTTRIIRGGTKQALVKTEPGEAREKVKKTINYAKARVKKAGTDREASSRGSVRL</sequence>
<dbReference type="Proteomes" id="UP000033710">
    <property type="component" value="Unassembled WGS sequence"/>
</dbReference>
<dbReference type="RefSeq" id="XP_016584043.1">
    <property type="nucleotide sequence ID" value="XM_016728238.1"/>
</dbReference>
<dbReference type="AlphaFoldDB" id="A0A0F2LV76"/>
<reference evidence="2 3" key="1">
    <citation type="journal article" date="2014" name="BMC Genomics">
        <title>Comparative genomics of the major fungal agents of human and animal Sporotrichosis: Sporothrix schenckii and Sporothrix brasiliensis.</title>
        <authorList>
            <person name="Teixeira M.M."/>
            <person name="de Almeida L.G."/>
            <person name="Kubitschek-Barreira P."/>
            <person name="Alves F.L."/>
            <person name="Kioshima E.S."/>
            <person name="Abadio A.K."/>
            <person name="Fernandes L."/>
            <person name="Derengowski L.S."/>
            <person name="Ferreira K.S."/>
            <person name="Souza R.C."/>
            <person name="Ruiz J.C."/>
            <person name="de Andrade N.C."/>
            <person name="Paes H.C."/>
            <person name="Nicola A.M."/>
            <person name="Albuquerque P."/>
            <person name="Gerber A.L."/>
            <person name="Martins V.P."/>
            <person name="Peconick L.D."/>
            <person name="Neto A.V."/>
            <person name="Chaucanez C.B."/>
            <person name="Silva P.A."/>
            <person name="Cunha O.L."/>
            <person name="de Oliveira F.F."/>
            <person name="dos Santos T.C."/>
            <person name="Barros A.L."/>
            <person name="Soares M.A."/>
            <person name="de Oliveira L.M."/>
            <person name="Marini M.M."/>
            <person name="Villalobos-Duno H."/>
            <person name="Cunha M.M."/>
            <person name="de Hoog S."/>
            <person name="da Silveira J.F."/>
            <person name="Henrissat B."/>
            <person name="Nino-Vega G.A."/>
            <person name="Cisalpino P.S."/>
            <person name="Mora-Montes H.M."/>
            <person name="Almeida S.R."/>
            <person name="Stajich J.E."/>
            <person name="Lopes-Bezerra L.M."/>
            <person name="Vasconcelos A.T."/>
            <person name="Felipe M.S."/>
        </authorList>
    </citation>
    <scope>NUCLEOTIDE SEQUENCE [LARGE SCALE GENOMIC DNA]</scope>
    <source>
        <strain evidence="2 3">1099-18</strain>
    </source>
</reference>
<evidence type="ECO:0000313" key="2">
    <source>
        <dbReference type="EMBL" id="KJR81367.1"/>
    </source>
</evidence>
<proteinExistence type="predicted"/>
<comment type="caution">
    <text evidence="2">The sequence shown here is derived from an EMBL/GenBank/DDBJ whole genome shotgun (WGS) entry which is preliminary data.</text>
</comment>
<feature type="region of interest" description="Disordered" evidence="1">
    <location>
        <begin position="25"/>
        <end position="58"/>
    </location>
</feature>
<dbReference type="GeneID" id="27663515"/>
<name>A0A0F2LV76_SPOSC</name>
<evidence type="ECO:0000256" key="1">
    <source>
        <dbReference type="SAM" id="MobiDB-lite"/>
    </source>
</evidence>
<protein>
    <submittedName>
        <fullName evidence="2">Uncharacterized protein</fullName>
    </submittedName>
</protein>
<organism evidence="2 3">
    <name type="scientific">Sporothrix schenckii 1099-18</name>
    <dbReference type="NCBI Taxonomy" id="1397361"/>
    <lineage>
        <taxon>Eukaryota</taxon>
        <taxon>Fungi</taxon>
        <taxon>Dikarya</taxon>
        <taxon>Ascomycota</taxon>
        <taxon>Pezizomycotina</taxon>
        <taxon>Sordariomycetes</taxon>
        <taxon>Sordariomycetidae</taxon>
        <taxon>Ophiostomatales</taxon>
        <taxon>Ophiostomataceae</taxon>
        <taxon>Sporothrix</taxon>
    </lineage>
</organism>
<dbReference type="EMBL" id="AXCR01000011">
    <property type="protein sequence ID" value="KJR81367.1"/>
    <property type="molecule type" value="Genomic_DNA"/>
</dbReference>
<evidence type="ECO:0000313" key="3">
    <source>
        <dbReference type="Proteomes" id="UP000033710"/>
    </source>
</evidence>
<reference evidence="2 3" key="2">
    <citation type="journal article" date="2015" name="Eukaryot. Cell">
        <title>Asexual propagation of a virulent clone complex in a human and feline outbreak of sporotrichosis.</title>
        <authorList>
            <person name="Teixeira Mde M."/>
            <person name="Rodrigues A.M."/>
            <person name="Tsui C.K."/>
            <person name="de Almeida L.G."/>
            <person name="Van Diepeningen A.D."/>
            <person name="van den Ende B.G."/>
            <person name="Fernandes G.F."/>
            <person name="Kano R."/>
            <person name="Hamelin R.C."/>
            <person name="Lopes-Bezerra L.M."/>
            <person name="Vasconcelos A.T."/>
            <person name="de Hoog S."/>
            <person name="de Camargo Z.P."/>
            <person name="Felipe M.S."/>
        </authorList>
    </citation>
    <scope>NUCLEOTIDE SEQUENCE [LARGE SCALE GENOMIC DNA]</scope>
    <source>
        <strain evidence="2 3">1099-18</strain>
    </source>
</reference>
<dbReference type="VEuPathDB" id="FungiDB:SPSK_01308"/>